<dbReference type="RefSeq" id="WP_008382597.1">
    <property type="nucleotide sequence ID" value="NZ_BAOP01000104.1"/>
</dbReference>
<keyword evidence="2" id="KW-1185">Reference proteome</keyword>
<dbReference type="Proteomes" id="UP000035009">
    <property type="component" value="Unassembled WGS sequence"/>
</dbReference>
<comment type="caution">
    <text evidence="1">The sequence shown here is derived from an EMBL/GenBank/DDBJ whole genome shotgun (WGS) entry which is preliminary data.</text>
</comment>
<proteinExistence type="predicted"/>
<dbReference type="AlphaFoldDB" id="M3UP95"/>
<protein>
    <submittedName>
        <fullName evidence="1">Uncharacterized protein</fullName>
    </submittedName>
</protein>
<name>M3UP95_GORML</name>
<evidence type="ECO:0000313" key="2">
    <source>
        <dbReference type="Proteomes" id="UP000035009"/>
    </source>
</evidence>
<organism evidence="1 2">
    <name type="scientific">Gordonia malaquae NBRC 108250</name>
    <dbReference type="NCBI Taxonomy" id="1223542"/>
    <lineage>
        <taxon>Bacteria</taxon>
        <taxon>Bacillati</taxon>
        <taxon>Actinomycetota</taxon>
        <taxon>Actinomycetes</taxon>
        <taxon>Mycobacteriales</taxon>
        <taxon>Gordoniaceae</taxon>
        <taxon>Gordonia</taxon>
    </lineage>
</organism>
<dbReference type="EMBL" id="BAOP01000104">
    <property type="protein sequence ID" value="GAC82135.1"/>
    <property type="molecule type" value="Genomic_DNA"/>
</dbReference>
<accession>M3UP95</accession>
<gene>
    <name evidence="1" type="ORF">GM1_104_00020</name>
</gene>
<feature type="non-terminal residue" evidence="1">
    <location>
        <position position="80"/>
    </location>
</feature>
<reference evidence="1 2" key="1">
    <citation type="submission" date="2013-02" db="EMBL/GenBank/DDBJ databases">
        <title>Whole genome shotgun sequence of Gordonia malaquae NBRC 108250.</title>
        <authorList>
            <person name="Yoshida I."/>
            <person name="Hosoyama A."/>
            <person name="Tsuchikane K."/>
            <person name="Ando Y."/>
            <person name="Baba S."/>
            <person name="Ohji S."/>
            <person name="Hamada M."/>
            <person name="Tamura T."/>
            <person name="Yamazoe A."/>
            <person name="Yamazaki S."/>
            <person name="Fujita N."/>
        </authorList>
    </citation>
    <scope>NUCLEOTIDE SEQUENCE [LARGE SCALE GENOMIC DNA]</scope>
    <source>
        <strain evidence="1 2">NBRC 108250</strain>
    </source>
</reference>
<dbReference type="STRING" id="410332.SAMN04488550_4485"/>
<evidence type="ECO:0000313" key="1">
    <source>
        <dbReference type="EMBL" id="GAC82135.1"/>
    </source>
</evidence>
<sequence length="80" mass="8890">MRDRSVDSEYYLVPPYSNEHVDEISSEDGVVTAAVFFFDFPLRGHDVLGRYGIFAVTSELSEILVKKGYSGFHLGEAQAG</sequence>